<evidence type="ECO:0000256" key="3">
    <source>
        <dbReference type="ARBA" id="ARBA00022692"/>
    </source>
</evidence>
<dbReference type="Proteomes" id="UP000509594">
    <property type="component" value="Chromosome"/>
</dbReference>
<gene>
    <name evidence="8" type="ORF">HWN40_04720</name>
</gene>
<reference evidence="8 9" key="1">
    <citation type="submission" date="2020-06" db="EMBL/GenBank/DDBJ databases">
        <title>Methanolobus halotolerans sp. nov., isolated from a saline lake Tus in Siberia.</title>
        <authorList>
            <person name="Shen Y."/>
            <person name="Chen S.-C."/>
            <person name="Lai M.-C."/>
            <person name="Huang H.-H."/>
            <person name="Chiu H.-H."/>
            <person name="Tang S.-L."/>
            <person name="Rogozin D.Y."/>
            <person name="Degermendzhy A.G."/>
        </authorList>
    </citation>
    <scope>NUCLEOTIDE SEQUENCE [LARGE SCALE GENOMIC DNA]</scope>
    <source>
        <strain evidence="8 9">DSM 21339</strain>
    </source>
</reference>
<evidence type="ECO:0000256" key="4">
    <source>
        <dbReference type="ARBA" id="ARBA00022989"/>
    </source>
</evidence>
<evidence type="ECO:0000256" key="1">
    <source>
        <dbReference type="ARBA" id="ARBA00004651"/>
    </source>
</evidence>
<evidence type="ECO:0000256" key="5">
    <source>
        <dbReference type="ARBA" id="ARBA00023136"/>
    </source>
</evidence>
<evidence type="ECO:0000256" key="6">
    <source>
        <dbReference type="SAM" id="Phobius"/>
    </source>
</evidence>
<dbReference type="AlphaFoldDB" id="A0A7D5E7Y6"/>
<keyword evidence="3 6" id="KW-0812">Transmembrane</keyword>
<protein>
    <submittedName>
        <fullName evidence="8">PLDc N-terminal domain-containing protein</fullName>
    </submittedName>
</protein>
<dbReference type="GO" id="GO:0005886">
    <property type="term" value="C:plasma membrane"/>
    <property type="evidence" value="ECO:0007669"/>
    <property type="project" value="UniProtKB-SubCell"/>
</dbReference>
<dbReference type="Pfam" id="PF13396">
    <property type="entry name" value="PLDc_N"/>
    <property type="match status" value="1"/>
</dbReference>
<keyword evidence="4 6" id="KW-1133">Transmembrane helix</keyword>
<evidence type="ECO:0000313" key="9">
    <source>
        <dbReference type="Proteomes" id="UP000509594"/>
    </source>
</evidence>
<dbReference type="OrthoDB" id="100026at2157"/>
<evidence type="ECO:0000259" key="7">
    <source>
        <dbReference type="Pfam" id="PF13396"/>
    </source>
</evidence>
<evidence type="ECO:0000313" key="8">
    <source>
        <dbReference type="EMBL" id="QLC51232.1"/>
    </source>
</evidence>
<dbReference type="EMBL" id="CP058215">
    <property type="protein sequence ID" value="QLC51232.1"/>
    <property type="molecule type" value="Genomic_DNA"/>
</dbReference>
<dbReference type="InterPro" id="IPR027379">
    <property type="entry name" value="CLS_N"/>
</dbReference>
<accession>A0A7D5E7Y6</accession>
<organism evidence="8 9">
    <name type="scientific">Methanolobus zinderi</name>
    <dbReference type="NCBI Taxonomy" id="536044"/>
    <lineage>
        <taxon>Archaea</taxon>
        <taxon>Methanobacteriati</taxon>
        <taxon>Methanobacteriota</taxon>
        <taxon>Stenosarchaea group</taxon>
        <taxon>Methanomicrobia</taxon>
        <taxon>Methanosarcinales</taxon>
        <taxon>Methanosarcinaceae</taxon>
        <taxon>Methanolobus</taxon>
    </lineage>
</organism>
<name>A0A7D5E7Y6_9EURY</name>
<keyword evidence="5 6" id="KW-0472">Membrane</keyword>
<keyword evidence="9" id="KW-1185">Reference proteome</keyword>
<feature type="transmembrane region" description="Helical" evidence="6">
    <location>
        <begin position="6"/>
        <end position="22"/>
    </location>
</feature>
<feature type="domain" description="Cardiolipin synthase N-terminal" evidence="7">
    <location>
        <begin position="15"/>
        <end position="56"/>
    </location>
</feature>
<feature type="transmembrane region" description="Helical" evidence="6">
    <location>
        <begin position="34"/>
        <end position="54"/>
    </location>
</feature>
<comment type="subcellular location">
    <subcellularLocation>
        <location evidence="1">Cell membrane</location>
        <topology evidence="1">Multi-pass membrane protein</topology>
    </subcellularLocation>
</comment>
<evidence type="ECO:0000256" key="2">
    <source>
        <dbReference type="ARBA" id="ARBA00022475"/>
    </source>
</evidence>
<dbReference type="KEGG" id="mzi:HWN40_04720"/>
<proteinExistence type="predicted"/>
<keyword evidence="2" id="KW-1003">Cell membrane</keyword>
<sequence length="58" mass="6795">MVETSWALLTLISEIWVIYDLFTYNRSMSALTKLIWIIVVLVLGIIGVVLYYFLGRKR</sequence>